<dbReference type="PIRSF" id="PIRSF015601">
    <property type="entry name" value="MTase_slr0722"/>
    <property type="match status" value="1"/>
</dbReference>
<dbReference type="SUPFAM" id="SSF88697">
    <property type="entry name" value="PUA domain-like"/>
    <property type="match status" value="1"/>
</dbReference>
<comment type="catalytic activity">
    <reaction evidence="11 12">
        <text>uridine(1498) in 16S rRNA + S-adenosyl-L-methionine = N(3)-methyluridine(1498) in 16S rRNA + S-adenosyl-L-homocysteine + H(+)</text>
        <dbReference type="Rhea" id="RHEA:42920"/>
        <dbReference type="Rhea" id="RHEA-COMP:10283"/>
        <dbReference type="Rhea" id="RHEA-COMP:10284"/>
        <dbReference type="ChEBI" id="CHEBI:15378"/>
        <dbReference type="ChEBI" id="CHEBI:57856"/>
        <dbReference type="ChEBI" id="CHEBI:59789"/>
        <dbReference type="ChEBI" id="CHEBI:65315"/>
        <dbReference type="ChEBI" id="CHEBI:74502"/>
        <dbReference type="EC" id="2.1.1.193"/>
    </reaction>
</comment>
<comment type="caution">
    <text evidence="15">The sequence shown here is derived from an EMBL/GenBank/DDBJ whole genome shotgun (WGS) entry which is preliminary data.</text>
</comment>
<keyword evidence="7 12" id="KW-0489">Methyltransferase</keyword>
<evidence type="ECO:0000256" key="12">
    <source>
        <dbReference type="PIRNR" id="PIRNR015601"/>
    </source>
</evidence>
<dbReference type="InterPro" id="IPR029026">
    <property type="entry name" value="tRNA_m1G_MTases_N"/>
</dbReference>
<gene>
    <name evidence="15" type="ORF">GCM10007877_27580</name>
</gene>
<dbReference type="EC" id="2.1.1.193" evidence="3 12"/>
<evidence type="ECO:0000256" key="5">
    <source>
        <dbReference type="ARBA" id="ARBA00022490"/>
    </source>
</evidence>
<dbReference type="SUPFAM" id="SSF75217">
    <property type="entry name" value="alpha/beta knot"/>
    <property type="match status" value="1"/>
</dbReference>
<dbReference type="InterPro" id="IPR006700">
    <property type="entry name" value="RsmE"/>
</dbReference>
<keyword evidence="9 12" id="KW-0949">S-adenosyl-L-methionine</keyword>
<dbReference type="InterPro" id="IPR046886">
    <property type="entry name" value="RsmE_MTase_dom"/>
</dbReference>
<comment type="similarity">
    <text evidence="2 12">Belongs to the RNA methyltransferase RsmE family.</text>
</comment>
<sequence length="241" mass="26938">MRIPRIFTSQTLVTGDSIKLDAQASRHLTKVLRMEVSRPLLLFNGEGGEYSAEIIEVGKTVCVKILEHDSIERASTLEISLVIGLSKGERFEWVLQKATELGVSHIYPLFTERSEVKLRGERLDKKLDHWRKIIVSACEQCQLNRLPTLHAPKPLFEVVNDIDADKKLVLHHRTQAQLVGQEKPGSVAILIGPEGGLSEEEISQAEQAGFDALRLGPRIFRTETAPIAAISILQFQWGDLC</sequence>
<keyword evidence="16" id="KW-1185">Reference proteome</keyword>
<comment type="subcellular location">
    <subcellularLocation>
        <location evidence="1 12">Cytoplasm</location>
    </subcellularLocation>
</comment>
<dbReference type="NCBIfam" id="NF008692">
    <property type="entry name" value="PRK11713.1-5"/>
    <property type="match status" value="1"/>
</dbReference>
<evidence type="ECO:0000256" key="7">
    <source>
        <dbReference type="ARBA" id="ARBA00022603"/>
    </source>
</evidence>
<evidence type="ECO:0000313" key="15">
    <source>
        <dbReference type="EMBL" id="GLS27039.1"/>
    </source>
</evidence>
<dbReference type="PANTHER" id="PTHR30027:SF3">
    <property type="entry name" value="16S RRNA (URACIL(1498)-N(3))-METHYLTRANSFERASE"/>
    <property type="match status" value="1"/>
</dbReference>
<dbReference type="CDD" id="cd18084">
    <property type="entry name" value="RsmE-like"/>
    <property type="match status" value="1"/>
</dbReference>
<reference evidence="15 16" key="1">
    <citation type="journal article" date="2014" name="Int. J. Syst. Evol. Microbiol.">
        <title>Complete genome sequence of Corynebacterium casei LMG S-19264T (=DSM 44701T), isolated from a smear-ripened cheese.</title>
        <authorList>
            <consortium name="US DOE Joint Genome Institute (JGI-PGF)"/>
            <person name="Walter F."/>
            <person name="Albersmeier A."/>
            <person name="Kalinowski J."/>
            <person name="Ruckert C."/>
        </authorList>
    </citation>
    <scope>NUCLEOTIDE SEQUENCE [LARGE SCALE GENOMIC DNA]</scope>
    <source>
        <strain evidence="15 16">NBRC 110095</strain>
    </source>
</reference>
<comment type="function">
    <text evidence="10 12">Specifically methylates the N3 position of the uracil ring of uridine 1498 (m3U1498) in 16S rRNA. Acts on the fully assembled 30S ribosomal subunit.</text>
</comment>
<dbReference type="InterPro" id="IPR015947">
    <property type="entry name" value="PUA-like_sf"/>
</dbReference>
<dbReference type="Gene3D" id="3.40.1280.10">
    <property type="match status" value="1"/>
</dbReference>
<dbReference type="Pfam" id="PF20260">
    <property type="entry name" value="PUA_4"/>
    <property type="match status" value="1"/>
</dbReference>
<evidence type="ECO:0000256" key="6">
    <source>
        <dbReference type="ARBA" id="ARBA00022552"/>
    </source>
</evidence>
<dbReference type="PANTHER" id="PTHR30027">
    <property type="entry name" value="RIBOSOMAL RNA SMALL SUBUNIT METHYLTRANSFERASE E"/>
    <property type="match status" value="1"/>
</dbReference>
<proteinExistence type="inferred from homology"/>
<organism evidence="15 16">
    <name type="scientific">Marinibactrum halimedae</name>
    <dbReference type="NCBI Taxonomy" id="1444977"/>
    <lineage>
        <taxon>Bacteria</taxon>
        <taxon>Pseudomonadati</taxon>
        <taxon>Pseudomonadota</taxon>
        <taxon>Gammaproteobacteria</taxon>
        <taxon>Cellvibrionales</taxon>
        <taxon>Cellvibrionaceae</taxon>
        <taxon>Marinibactrum</taxon>
    </lineage>
</organism>
<dbReference type="NCBIfam" id="TIGR00046">
    <property type="entry name" value="RsmE family RNA methyltransferase"/>
    <property type="match status" value="1"/>
</dbReference>
<evidence type="ECO:0000256" key="11">
    <source>
        <dbReference type="ARBA" id="ARBA00047944"/>
    </source>
</evidence>
<accession>A0AA37T772</accession>
<dbReference type="InterPro" id="IPR029028">
    <property type="entry name" value="Alpha/beta_knot_MTases"/>
</dbReference>
<keyword evidence="6 12" id="KW-0698">rRNA processing</keyword>
<evidence type="ECO:0000256" key="4">
    <source>
        <dbReference type="ARBA" id="ARBA00013673"/>
    </source>
</evidence>
<feature type="domain" description="Ribosomal RNA small subunit methyltransferase E PUA-like" evidence="14">
    <location>
        <begin position="20"/>
        <end position="65"/>
    </location>
</feature>
<evidence type="ECO:0000256" key="8">
    <source>
        <dbReference type="ARBA" id="ARBA00022679"/>
    </source>
</evidence>
<evidence type="ECO:0000256" key="10">
    <source>
        <dbReference type="ARBA" id="ARBA00025699"/>
    </source>
</evidence>
<dbReference type="InterPro" id="IPR046887">
    <property type="entry name" value="RsmE_PUA-like"/>
</dbReference>
<keyword evidence="5 12" id="KW-0963">Cytoplasm</keyword>
<dbReference type="Gene3D" id="2.40.240.20">
    <property type="entry name" value="Hypothetical PUA domain-like, domain 1"/>
    <property type="match status" value="1"/>
</dbReference>
<dbReference type="GO" id="GO:0070475">
    <property type="term" value="P:rRNA base methylation"/>
    <property type="evidence" value="ECO:0007669"/>
    <property type="project" value="TreeGrafter"/>
</dbReference>
<dbReference type="EMBL" id="BSPD01000065">
    <property type="protein sequence ID" value="GLS27039.1"/>
    <property type="molecule type" value="Genomic_DNA"/>
</dbReference>
<evidence type="ECO:0000259" key="13">
    <source>
        <dbReference type="Pfam" id="PF04452"/>
    </source>
</evidence>
<evidence type="ECO:0000256" key="3">
    <source>
        <dbReference type="ARBA" id="ARBA00012328"/>
    </source>
</evidence>
<dbReference type="GO" id="GO:0070042">
    <property type="term" value="F:rRNA (uridine-N3-)-methyltransferase activity"/>
    <property type="evidence" value="ECO:0007669"/>
    <property type="project" value="TreeGrafter"/>
</dbReference>
<dbReference type="GO" id="GO:0005737">
    <property type="term" value="C:cytoplasm"/>
    <property type="evidence" value="ECO:0007669"/>
    <property type="project" value="UniProtKB-SubCell"/>
</dbReference>
<dbReference type="Pfam" id="PF04452">
    <property type="entry name" value="Methyltrans_RNA"/>
    <property type="match status" value="1"/>
</dbReference>
<dbReference type="AlphaFoldDB" id="A0AA37T772"/>
<protein>
    <recommendedName>
        <fullName evidence="4 12">Ribosomal RNA small subunit methyltransferase E</fullName>
        <ecNumber evidence="3 12">2.1.1.193</ecNumber>
    </recommendedName>
</protein>
<evidence type="ECO:0000256" key="9">
    <source>
        <dbReference type="ARBA" id="ARBA00022691"/>
    </source>
</evidence>
<evidence type="ECO:0000259" key="14">
    <source>
        <dbReference type="Pfam" id="PF20260"/>
    </source>
</evidence>
<evidence type="ECO:0000256" key="1">
    <source>
        <dbReference type="ARBA" id="ARBA00004496"/>
    </source>
</evidence>
<name>A0AA37T772_9GAMM</name>
<evidence type="ECO:0000256" key="2">
    <source>
        <dbReference type="ARBA" id="ARBA00005528"/>
    </source>
</evidence>
<keyword evidence="8 12" id="KW-0808">Transferase</keyword>
<evidence type="ECO:0000313" key="16">
    <source>
        <dbReference type="Proteomes" id="UP001156870"/>
    </source>
</evidence>
<dbReference type="RefSeq" id="WP_232592924.1">
    <property type="nucleotide sequence ID" value="NZ_BSPD01000065.1"/>
</dbReference>
<feature type="domain" description="Ribosomal RNA small subunit methyltransferase E methyltransferase" evidence="13">
    <location>
        <begin position="76"/>
        <end position="234"/>
    </location>
</feature>
<dbReference type="Proteomes" id="UP001156870">
    <property type="component" value="Unassembled WGS sequence"/>
</dbReference>